<dbReference type="EMBL" id="CAJVPV010033371">
    <property type="protein sequence ID" value="CAG8746817.1"/>
    <property type="molecule type" value="Genomic_DNA"/>
</dbReference>
<organism evidence="1 2">
    <name type="scientific">Acaulospora morrowiae</name>
    <dbReference type="NCBI Taxonomy" id="94023"/>
    <lineage>
        <taxon>Eukaryota</taxon>
        <taxon>Fungi</taxon>
        <taxon>Fungi incertae sedis</taxon>
        <taxon>Mucoromycota</taxon>
        <taxon>Glomeromycotina</taxon>
        <taxon>Glomeromycetes</taxon>
        <taxon>Diversisporales</taxon>
        <taxon>Acaulosporaceae</taxon>
        <taxon>Acaulospora</taxon>
    </lineage>
</organism>
<keyword evidence="2" id="KW-1185">Reference proteome</keyword>
<sequence length="126" mass="13175">MARSVSQGACYAVAVTRPIAMISEDRGFVKVGLDAASWGRLVGSAAISAELCLETRRGFLHSPRVGANGMCAIEISDSESEDPGVIKRCDESACALALDKGIWGDIGVEVEKSTAAYLNYGCTNAS</sequence>
<dbReference type="AlphaFoldDB" id="A0A9N9ISD9"/>
<reference evidence="1" key="1">
    <citation type="submission" date="2021-06" db="EMBL/GenBank/DDBJ databases">
        <authorList>
            <person name="Kallberg Y."/>
            <person name="Tangrot J."/>
            <person name="Rosling A."/>
        </authorList>
    </citation>
    <scope>NUCLEOTIDE SEQUENCE</scope>
    <source>
        <strain evidence="1">CL551</strain>
    </source>
</reference>
<name>A0A9N9ISD9_9GLOM</name>
<dbReference type="Proteomes" id="UP000789342">
    <property type="component" value="Unassembled WGS sequence"/>
</dbReference>
<evidence type="ECO:0000313" key="1">
    <source>
        <dbReference type="EMBL" id="CAG8746817.1"/>
    </source>
</evidence>
<protein>
    <submittedName>
        <fullName evidence="1">3481_t:CDS:1</fullName>
    </submittedName>
</protein>
<comment type="caution">
    <text evidence="1">The sequence shown here is derived from an EMBL/GenBank/DDBJ whole genome shotgun (WGS) entry which is preliminary data.</text>
</comment>
<evidence type="ECO:0000313" key="2">
    <source>
        <dbReference type="Proteomes" id="UP000789342"/>
    </source>
</evidence>
<gene>
    <name evidence="1" type="ORF">AMORRO_LOCUS15096</name>
</gene>
<proteinExistence type="predicted"/>
<accession>A0A9N9ISD9</accession>